<evidence type="ECO:0000313" key="5">
    <source>
        <dbReference type="EMBL" id="GEN81098.1"/>
    </source>
</evidence>
<dbReference type="GO" id="GO:0005524">
    <property type="term" value="F:ATP binding"/>
    <property type="evidence" value="ECO:0007669"/>
    <property type="project" value="UniProtKB-KW"/>
</dbReference>
<keyword evidence="3" id="KW-0067">ATP-binding</keyword>
<dbReference type="Pfam" id="PF00005">
    <property type="entry name" value="ABC_tran"/>
    <property type="match status" value="1"/>
</dbReference>
<evidence type="ECO:0000256" key="1">
    <source>
        <dbReference type="ARBA" id="ARBA00022448"/>
    </source>
</evidence>
<keyword evidence="1" id="KW-0813">Transport</keyword>
<dbReference type="PROSITE" id="PS50893">
    <property type="entry name" value="ABC_TRANSPORTER_2"/>
    <property type="match status" value="1"/>
</dbReference>
<comment type="caution">
    <text evidence="5">The sequence shown here is derived from an EMBL/GenBank/DDBJ whole genome shotgun (WGS) entry which is preliminary data.</text>
</comment>
<keyword evidence="2" id="KW-0547">Nucleotide-binding</keyword>
<dbReference type="InterPro" id="IPR003593">
    <property type="entry name" value="AAA+_ATPase"/>
</dbReference>
<organism evidence="5 6">
    <name type="scientific">Actinotalea fermentans</name>
    <dbReference type="NCBI Taxonomy" id="43671"/>
    <lineage>
        <taxon>Bacteria</taxon>
        <taxon>Bacillati</taxon>
        <taxon>Actinomycetota</taxon>
        <taxon>Actinomycetes</taxon>
        <taxon>Micrococcales</taxon>
        <taxon>Cellulomonadaceae</taxon>
        <taxon>Actinotalea</taxon>
    </lineage>
</organism>
<dbReference type="GO" id="GO:0016887">
    <property type="term" value="F:ATP hydrolysis activity"/>
    <property type="evidence" value="ECO:0007669"/>
    <property type="project" value="InterPro"/>
</dbReference>
<dbReference type="Proteomes" id="UP000321484">
    <property type="component" value="Unassembled WGS sequence"/>
</dbReference>
<dbReference type="EMBL" id="BJYK01000009">
    <property type="protein sequence ID" value="GEN81098.1"/>
    <property type="molecule type" value="Genomic_DNA"/>
</dbReference>
<protein>
    <submittedName>
        <fullName evidence="5">Sulfate transporter</fullName>
    </submittedName>
</protein>
<name>A0A511Z0W1_9CELL</name>
<proteinExistence type="predicted"/>
<dbReference type="PANTHER" id="PTHR42788">
    <property type="entry name" value="TAURINE IMPORT ATP-BINDING PROTEIN-RELATED"/>
    <property type="match status" value="1"/>
</dbReference>
<dbReference type="SMART" id="SM00382">
    <property type="entry name" value="AAA"/>
    <property type="match status" value="1"/>
</dbReference>
<dbReference type="InterPro" id="IPR003439">
    <property type="entry name" value="ABC_transporter-like_ATP-bd"/>
</dbReference>
<dbReference type="SUPFAM" id="SSF52540">
    <property type="entry name" value="P-loop containing nucleoside triphosphate hydrolases"/>
    <property type="match status" value="1"/>
</dbReference>
<dbReference type="PROSITE" id="PS00211">
    <property type="entry name" value="ABC_TRANSPORTER_1"/>
    <property type="match status" value="1"/>
</dbReference>
<dbReference type="InterPro" id="IPR017871">
    <property type="entry name" value="ABC_transporter-like_CS"/>
</dbReference>
<feature type="domain" description="ABC transporter" evidence="4">
    <location>
        <begin position="1"/>
        <end position="175"/>
    </location>
</feature>
<evidence type="ECO:0000259" key="4">
    <source>
        <dbReference type="PROSITE" id="PS50893"/>
    </source>
</evidence>
<dbReference type="PANTHER" id="PTHR42788:SF13">
    <property type="entry name" value="ALIPHATIC SULFONATES IMPORT ATP-BINDING PROTEIN SSUB"/>
    <property type="match status" value="1"/>
</dbReference>
<sequence>MVLDGLDLDLPDGSVTALMGPNGSGKTTIGRLVLGLEHPDAGAVTGLAGRRVAATFQEDRLCEQLTAERNVRLVLDRARAADAVAALRAAGLDDDALAKPVRDLSGGQRRRVAIVRALVAPADVVVLDEPFKGLDTAARERLLALVRERCAGRTLLLVTHDAAEAAALNATVVTLP</sequence>
<dbReference type="AlphaFoldDB" id="A0A511Z0W1"/>
<gene>
    <name evidence="5" type="ORF">AFE02nite_28320</name>
</gene>
<dbReference type="InterPro" id="IPR027417">
    <property type="entry name" value="P-loop_NTPase"/>
</dbReference>
<evidence type="ECO:0000256" key="3">
    <source>
        <dbReference type="ARBA" id="ARBA00022840"/>
    </source>
</evidence>
<evidence type="ECO:0000256" key="2">
    <source>
        <dbReference type="ARBA" id="ARBA00022741"/>
    </source>
</evidence>
<dbReference type="InterPro" id="IPR050166">
    <property type="entry name" value="ABC_transporter_ATP-bind"/>
</dbReference>
<dbReference type="Gene3D" id="3.40.50.300">
    <property type="entry name" value="P-loop containing nucleotide triphosphate hydrolases"/>
    <property type="match status" value="1"/>
</dbReference>
<evidence type="ECO:0000313" key="6">
    <source>
        <dbReference type="Proteomes" id="UP000321484"/>
    </source>
</evidence>
<reference evidence="5 6" key="1">
    <citation type="submission" date="2019-07" db="EMBL/GenBank/DDBJ databases">
        <title>Whole genome shotgun sequence of Actinotalea fermentans NBRC 105374.</title>
        <authorList>
            <person name="Hosoyama A."/>
            <person name="Uohara A."/>
            <person name="Ohji S."/>
            <person name="Ichikawa N."/>
        </authorList>
    </citation>
    <scope>NUCLEOTIDE SEQUENCE [LARGE SCALE GENOMIC DNA]</scope>
    <source>
        <strain evidence="5 6">NBRC 105374</strain>
    </source>
</reference>
<keyword evidence="6" id="KW-1185">Reference proteome</keyword>
<accession>A0A511Z0W1</accession>